<comment type="similarity">
    <text evidence="2">Belongs to the RNF10 family.</text>
</comment>
<evidence type="ECO:0000256" key="2">
    <source>
        <dbReference type="ARBA" id="ARBA00008117"/>
    </source>
</evidence>
<keyword evidence="13" id="KW-1185">Reference proteome</keyword>
<dbReference type="EMBL" id="CAJPEV010002072">
    <property type="protein sequence ID" value="CAG0895539.1"/>
    <property type="molecule type" value="Genomic_DNA"/>
</dbReference>
<keyword evidence="6" id="KW-0862">Zinc</keyword>
<comment type="subcellular location">
    <subcellularLocation>
        <location evidence="1">Cytoplasm</location>
    </subcellularLocation>
</comment>
<evidence type="ECO:0000256" key="10">
    <source>
        <dbReference type="SAM" id="MobiDB-lite"/>
    </source>
</evidence>
<dbReference type="Gene3D" id="3.30.40.10">
    <property type="entry name" value="Zinc/RING finger domain, C3HC4 (zinc finger)"/>
    <property type="match status" value="1"/>
</dbReference>
<evidence type="ECO:0000256" key="8">
    <source>
        <dbReference type="ARBA" id="ARBA00035390"/>
    </source>
</evidence>
<feature type="domain" description="RING-type" evidence="11">
    <location>
        <begin position="160"/>
        <end position="201"/>
    </location>
</feature>
<evidence type="ECO:0000256" key="9">
    <source>
        <dbReference type="PROSITE-ProRule" id="PRU00175"/>
    </source>
</evidence>
<dbReference type="GO" id="GO:0045944">
    <property type="term" value="P:positive regulation of transcription by RNA polymerase II"/>
    <property type="evidence" value="ECO:0007669"/>
    <property type="project" value="TreeGrafter"/>
</dbReference>
<evidence type="ECO:0000256" key="3">
    <source>
        <dbReference type="ARBA" id="ARBA00022490"/>
    </source>
</evidence>
<dbReference type="InterPro" id="IPR013083">
    <property type="entry name" value="Znf_RING/FYVE/PHD"/>
</dbReference>
<protein>
    <recommendedName>
        <fullName evidence="7">E3 ubiquitin-protein ligase RNF10</fullName>
    </recommendedName>
    <alternativeName>
        <fullName evidence="8">RING finger protein 10</fullName>
    </alternativeName>
</protein>
<dbReference type="InterPro" id="IPR039739">
    <property type="entry name" value="MAG2/RNF10"/>
</dbReference>
<feature type="region of interest" description="Disordered" evidence="10">
    <location>
        <begin position="546"/>
        <end position="645"/>
    </location>
</feature>
<dbReference type="Pfam" id="PF13445">
    <property type="entry name" value="zf-RING_UBOX"/>
    <property type="match status" value="1"/>
</dbReference>
<evidence type="ECO:0000313" key="13">
    <source>
        <dbReference type="Proteomes" id="UP000677054"/>
    </source>
</evidence>
<feature type="region of interest" description="Disordered" evidence="10">
    <location>
        <begin position="1"/>
        <end position="71"/>
    </location>
</feature>
<dbReference type="GO" id="GO:0008270">
    <property type="term" value="F:zinc ion binding"/>
    <property type="evidence" value="ECO:0007669"/>
    <property type="project" value="UniProtKB-KW"/>
</dbReference>
<evidence type="ECO:0000256" key="4">
    <source>
        <dbReference type="ARBA" id="ARBA00022723"/>
    </source>
</evidence>
<dbReference type="PANTHER" id="PTHR12983:SF9">
    <property type="entry name" value="E3 UBIQUITIN-PROTEIN LIGASE RNF10"/>
    <property type="match status" value="1"/>
</dbReference>
<dbReference type="InterPro" id="IPR001841">
    <property type="entry name" value="Znf_RING"/>
</dbReference>
<dbReference type="AlphaFoldDB" id="A0A7R8XE76"/>
<evidence type="ECO:0000313" key="12">
    <source>
        <dbReference type="EMBL" id="CAD7248945.1"/>
    </source>
</evidence>
<dbReference type="InterPro" id="IPR027370">
    <property type="entry name" value="Znf-RING_euk"/>
</dbReference>
<dbReference type="OrthoDB" id="10064108at2759"/>
<dbReference type="GO" id="GO:0000976">
    <property type="term" value="F:transcription cis-regulatory region binding"/>
    <property type="evidence" value="ECO:0007669"/>
    <property type="project" value="TreeGrafter"/>
</dbReference>
<feature type="region of interest" description="Disordered" evidence="10">
    <location>
        <begin position="466"/>
        <end position="514"/>
    </location>
</feature>
<organism evidence="12">
    <name type="scientific">Darwinula stevensoni</name>
    <dbReference type="NCBI Taxonomy" id="69355"/>
    <lineage>
        <taxon>Eukaryota</taxon>
        <taxon>Metazoa</taxon>
        <taxon>Ecdysozoa</taxon>
        <taxon>Arthropoda</taxon>
        <taxon>Crustacea</taxon>
        <taxon>Oligostraca</taxon>
        <taxon>Ostracoda</taxon>
        <taxon>Podocopa</taxon>
        <taxon>Podocopida</taxon>
        <taxon>Darwinulocopina</taxon>
        <taxon>Darwinuloidea</taxon>
        <taxon>Darwinulidae</taxon>
        <taxon>Darwinula</taxon>
    </lineage>
</organism>
<sequence length="645" mass="73545">MKQSMEKKWIPGPTSGKQVAPVLPKSGNGTSSGHSGGSELRTKNGEGVRGRDQHSSGSRYKERRDRKKEEKKVKWNQLVNFNAVPRKRESHTLNIGPKRVNHHRKPPVDKQLCLQSRCQFIVREEFRKECEGHMLTPDAHLDWNHIEEVCYPAEEETLSCPICLGSCRAAKITRCGHVFCWACILHYLALSDQPSRKCPICYDAIRKDELKSIKCRAVKTPKVGEEMEFQLMRRKRGSGITVPVETYDSTFKDTVAMLDGASVHAHILLASSAQVIGKVVGREQLELEEQLKEEEHEPEAVFVQEALKLLEERQHALENVRLTILLSLGLKLAEVEALDTLLRVAEKEMLLSTSPASSEENVPGRPREVFYFYQDGQKVYLQAVNVHMLEAQYGALERCPPRVKGQVVEIEEQTMTEDLRWRTRYLQHLPLHASFRTVEINLLPPIVSPRVIQGFYDWLEKRRRDRKRKEKKEERAEKRNRPRQDSEYQEDPTSFPPVLSQLDQPNIPTEDPALPEPLAEAKAEEQIEDISPVDMKPTSFAQILREGKKQEGKDLEVKEGHAGERDGQQIRAGSSVDDDEGGGDGYLASPPSFGDFFSQAFHQLSLQGEEGQEPEEVLLQQQDKKKKKKKGRLLFRTTLVRSDHP</sequence>
<feature type="compositionally biased region" description="Basic and acidic residues" evidence="10">
    <location>
        <begin position="471"/>
        <end position="486"/>
    </location>
</feature>
<evidence type="ECO:0000256" key="1">
    <source>
        <dbReference type="ARBA" id="ARBA00004496"/>
    </source>
</evidence>
<gene>
    <name evidence="12" type="ORF">DSTB1V02_LOCUS8748</name>
</gene>
<name>A0A7R8XE76_9CRUS</name>
<accession>A0A7R8XE76</accession>
<keyword evidence="3" id="KW-0963">Cytoplasm</keyword>
<evidence type="ECO:0000256" key="7">
    <source>
        <dbReference type="ARBA" id="ARBA00035131"/>
    </source>
</evidence>
<dbReference type="SUPFAM" id="SSF57850">
    <property type="entry name" value="RING/U-box"/>
    <property type="match status" value="1"/>
</dbReference>
<reference evidence="12" key="1">
    <citation type="submission" date="2020-11" db="EMBL/GenBank/DDBJ databases">
        <authorList>
            <person name="Tran Van P."/>
        </authorList>
    </citation>
    <scope>NUCLEOTIDE SEQUENCE</scope>
</reference>
<dbReference type="Proteomes" id="UP000677054">
    <property type="component" value="Unassembled WGS sequence"/>
</dbReference>
<evidence type="ECO:0000256" key="5">
    <source>
        <dbReference type="ARBA" id="ARBA00022771"/>
    </source>
</evidence>
<dbReference type="GO" id="GO:0005737">
    <property type="term" value="C:cytoplasm"/>
    <property type="evidence" value="ECO:0007669"/>
    <property type="project" value="UniProtKB-SubCell"/>
</dbReference>
<dbReference type="PANTHER" id="PTHR12983">
    <property type="entry name" value="RING FINGER 10 FAMILY MEMBER"/>
    <property type="match status" value="1"/>
</dbReference>
<proteinExistence type="inferred from homology"/>
<keyword evidence="5 9" id="KW-0863">Zinc-finger</keyword>
<dbReference type="PROSITE" id="PS50089">
    <property type="entry name" value="ZF_RING_2"/>
    <property type="match status" value="1"/>
</dbReference>
<dbReference type="SMART" id="SM00184">
    <property type="entry name" value="RING"/>
    <property type="match status" value="1"/>
</dbReference>
<dbReference type="InterPro" id="IPR017907">
    <property type="entry name" value="Znf_RING_CS"/>
</dbReference>
<dbReference type="EMBL" id="LR901589">
    <property type="protein sequence ID" value="CAD7248945.1"/>
    <property type="molecule type" value="Genomic_DNA"/>
</dbReference>
<feature type="compositionally biased region" description="Basic and acidic residues" evidence="10">
    <location>
        <begin position="546"/>
        <end position="568"/>
    </location>
</feature>
<dbReference type="CDD" id="cd16536">
    <property type="entry name" value="RING-HC_RNF10"/>
    <property type="match status" value="1"/>
</dbReference>
<dbReference type="PROSITE" id="PS00518">
    <property type="entry name" value="ZF_RING_1"/>
    <property type="match status" value="1"/>
</dbReference>
<keyword evidence="4" id="KW-0479">Metal-binding</keyword>
<evidence type="ECO:0000256" key="6">
    <source>
        <dbReference type="ARBA" id="ARBA00022833"/>
    </source>
</evidence>
<evidence type="ECO:0000259" key="11">
    <source>
        <dbReference type="PROSITE" id="PS50089"/>
    </source>
</evidence>
<feature type="compositionally biased region" description="Basic and acidic residues" evidence="10">
    <location>
        <begin position="40"/>
        <end position="71"/>
    </location>
</feature>
<feature type="compositionally biased region" description="Basic residues" evidence="10">
    <location>
        <begin position="624"/>
        <end position="633"/>
    </location>
</feature>